<proteinExistence type="predicted"/>
<dbReference type="Gene3D" id="1.10.1740.10">
    <property type="match status" value="1"/>
</dbReference>
<organism evidence="2 3">
    <name type="scientific">Meiothermus granaticius NBRC 107808</name>
    <dbReference type="NCBI Taxonomy" id="1227551"/>
    <lineage>
        <taxon>Bacteria</taxon>
        <taxon>Thermotogati</taxon>
        <taxon>Deinococcota</taxon>
        <taxon>Deinococci</taxon>
        <taxon>Thermales</taxon>
        <taxon>Thermaceae</taxon>
        <taxon>Meiothermus</taxon>
    </lineage>
</organism>
<dbReference type="EC" id="1.1.1.267" evidence="2"/>
<keyword evidence="2" id="KW-0560">Oxidoreductase</keyword>
<dbReference type="InterPro" id="IPR026877">
    <property type="entry name" value="DXPR_C"/>
</dbReference>
<comment type="caution">
    <text evidence="2">The sequence shown here is derived from an EMBL/GenBank/DDBJ whole genome shotgun (WGS) entry which is preliminary data.</text>
</comment>
<evidence type="ECO:0000259" key="1">
    <source>
        <dbReference type="Pfam" id="PF13288"/>
    </source>
</evidence>
<dbReference type="GO" id="GO:0030145">
    <property type="term" value="F:manganese ion binding"/>
    <property type="evidence" value="ECO:0007669"/>
    <property type="project" value="TreeGrafter"/>
</dbReference>
<dbReference type="GO" id="GO:0030604">
    <property type="term" value="F:1-deoxy-D-xylulose-5-phosphate reductoisomerase activity"/>
    <property type="evidence" value="ECO:0007669"/>
    <property type="project" value="UniProtKB-EC"/>
</dbReference>
<evidence type="ECO:0000313" key="3">
    <source>
        <dbReference type="Proteomes" id="UP000266178"/>
    </source>
</evidence>
<dbReference type="PANTHER" id="PTHR30525">
    <property type="entry name" value="1-DEOXY-D-XYLULOSE 5-PHOSPHATE REDUCTOISOMERASE"/>
    <property type="match status" value="1"/>
</dbReference>
<feature type="domain" description="DXP reductoisomerase C-terminal" evidence="1">
    <location>
        <begin position="2"/>
        <end position="60"/>
    </location>
</feature>
<dbReference type="GO" id="GO:0016853">
    <property type="term" value="F:isomerase activity"/>
    <property type="evidence" value="ECO:0007669"/>
    <property type="project" value="UniProtKB-KW"/>
</dbReference>
<accession>A0A399FEL2</accession>
<dbReference type="Proteomes" id="UP000266178">
    <property type="component" value="Unassembled WGS sequence"/>
</dbReference>
<dbReference type="EMBL" id="QWLB01000005">
    <property type="protein sequence ID" value="RIH93562.1"/>
    <property type="molecule type" value="Genomic_DNA"/>
</dbReference>
<dbReference type="AlphaFoldDB" id="A0A399FEL2"/>
<dbReference type="PANTHER" id="PTHR30525:SF0">
    <property type="entry name" value="1-DEOXY-D-XYLULOSE 5-PHOSPHATE REDUCTOISOMERASE, CHLOROPLASTIC"/>
    <property type="match status" value="1"/>
</dbReference>
<dbReference type="InterPro" id="IPR003821">
    <property type="entry name" value="DXP_reductoisomerase"/>
</dbReference>
<dbReference type="Pfam" id="PF13288">
    <property type="entry name" value="DXPR_C"/>
    <property type="match status" value="1"/>
</dbReference>
<sequence>MGGVAPTVLNAADEIAVKAFLGGRIGYLDIAGVLEKVLQQTPVLPLTWENILRSDAEARKRAEEWVRTRA</sequence>
<dbReference type="GO" id="GO:0051484">
    <property type="term" value="P:isopentenyl diphosphate biosynthetic process, methylerythritol 4-phosphate pathway involved in terpenoid biosynthetic process"/>
    <property type="evidence" value="ECO:0007669"/>
    <property type="project" value="TreeGrafter"/>
</dbReference>
<dbReference type="InterPro" id="IPR036169">
    <property type="entry name" value="DXPR_C_sf"/>
</dbReference>
<name>A0A399FEL2_9DEIN</name>
<reference evidence="2 3" key="1">
    <citation type="submission" date="2018-08" db="EMBL/GenBank/DDBJ databases">
        <title>Meiothermus granaticius genome AF-68 sequencing project.</title>
        <authorList>
            <person name="Da Costa M.S."/>
            <person name="Albuquerque L."/>
            <person name="Raposo P."/>
            <person name="Froufe H.J.C."/>
            <person name="Barroso C.S."/>
            <person name="Egas C."/>
        </authorList>
    </citation>
    <scope>NUCLEOTIDE SEQUENCE [LARGE SCALE GENOMIC DNA]</scope>
    <source>
        <strain evidence="2 3">AF-68</strain>
    </source>
</reference>
<evidence type="ECO:0000313" key="2">
    <source>
        <dbReference type="EMBL" id="RIH93562.1"/>
    </source>
</evidence>
<gene>
    <name evidence="2" type="primary">dxr</name>
    <name evidence="2" type="ORF">Mgrana_00616</name>
</gene>
<keyword evidence="3" id="KW-1185">Reference proteome</keyword>
<dbReference type="GO" id="GO:0070402">
    <property type="term" value="F:NADPH binding"/>
    <property type="evidence" value="ECO:0007669"/>
    <property type="project" value="TreeGrafter"/>
</dbReference>
<dbReference type="SUPFAM" id="SSF69055">
    <property type="entry name" value="1-deoxy-D-xylulose-5-phosphate reductoisomerase, C-terminal domain"/>
    <property type="match status" value="1"/>
</dbReference>
<keyword evidence="2" id="KW-0413">Isomerase</keyword>
<protein>
    <submittedName>
        <fullName evidence="2">1-deoxy-D-xylulose 5-phosphate reductoisomerase</fullName>
        <ecNumber evidence="2">1.1.1.267</ecNumber>
    </submittedName>
</protein>